<dbReference type="Pfam" id="PF07715">
    <property type="entry name" value="Plug"/>
    <property type="match status" value="1"/>
</dbReference>
<feature type="domain" description="TonB-dependent receptor-like beta-barrel" evidence="16">
    <location>
        <begin position="278"/>
        <end position="637"/>
    </location>
</feature>
<keyword evidence="9 14" id="KW-0798">TonB box</keyword>
<keyword evidence="11 12" id="KW-0998">Cell outer membrane</keyword>
<accession>A0ABV7D7X0</accession>
<dbReference type="Gene3D" id="2.40.170.20">
    <property type="entry name" value="TonB-dependent receptor, beta-barrel domain"/>
    <property type="match status" value="1"/>
</dbReference>
<dbReference type="PANTHER" id="PTHR32552:SF81">
    <property type="entry name" value="TONB-DEPENDENT OUTER MEMBRANE RECEPTOR"/>
    <property type="match status" value="1"/>
</dbReference>
<evidence type="ECO:0000256" key="6">
    <source>
        <dbReference type="ARBA" id="ARBA00022729"/>
    </source>
</evidence>
<gene>
    <name evidence="18" type="ORF">ACFOKA_15535</name>
</gene>
<keyword evidence="19" id="KW-1185">Reference proteome</keyword>
<evidence type="ECO:0000259" key="17">
    <source>
        <dbReference type="Pfam" id="PF07715"/>
    </source>
</evidence>
<evidence type="ECO:0000256" key="13">
    <source>
        <dbReference type="PROSITE-ProRule" id="PRU10144"/>
    </source>
</evidence>
<organism evidence="18 19">
    <name type="scientific">Kordiimonas pumila</name>
    <dbReference type="NCBI Taxonomy" id="2161677"/>
    <lineage>
        <taxon>Bacteria</taxon>
        <taxon>Pseudomonadati</taxon>
        <taxon>Pseudomonadota</taxon>
        <taxon>Alphaproteobacteria</taxon>
        <taxon>Kordiimonadales</taxon>
        <taxon>Kordiimonadaceae</taxon>
        <taxon>Kordiimonas</taxon>
    </lineage>
</organism>
<evidence type="ECO:0000256" key="10">
    <source>
        <dbReference type="ARBA" id="ARBA00023136"/>
    </source>
</evidence>
<dbReference type="EMBL" id="JBHRSL010000025">
    <property type="protein sequence ID" value="MFC3053313.1"/>
    <property type="molecule type" value="Genomic_DNA"/>
</dbReference>
<evidence type="ECO:0000256" key="15">
    <source>
        <dbReference type="SAM" id="SignalP"/>
    </source>
</evidence>
<keyword evidence="3 12" id="KW-1134">Transmembrane beta strand</keyword>
<evidence type="ECO:0000256" key="4">
    <source>
        <dbReference type="ARBA" id="ARBA00022496"/>
    </source>
</evidence>
<dbReference type="Pfam" id="PF00593">
    <property type="entry name" value="TonB_dep_Rec_b-barrel"/>
    <property type="match status" value="1"/>
</dbReference>
<evidence type="ECO:0000256" key="9">
    <source>
        <dbReference type="ARBA" id="ARBA00023077"/>
    </source>
</evidence>
<evidence type="ECO:0000256" key="2">
    <source>
        <dbReference type="ARBA" id="ARBA00022448"/>
    </source>
</evidence>
<evidence type="ECO:0000256" key="1">
    <source>
        <dbReference type="ARBA" id="ARBA00004571"/>
    </source>
</evidence>
<dbReference type="InterPro" id="IPR010917">
    <property type="entry name" value="TonB_rcpt_CS"/>
</dbReference>
<feature type="chain" id="PRO_5047380987" evidence="15">
    <location>
        <begin position="28"/>
        <end position="728"/>
    </location>
</feature>
<dbReference type="InterPro" id="IPR000531">
    <property type="entry name" value="Beta-barrel_TonB"/>
</dbReference>
<dbReference type="PROSITE" id="PS52016">
    <property type="entry name" value="TONB_DEPENDENT_REC_3"/>
    <property type="match status" value="1"/>
</dbReference>
<evidence type="ECO:0000313" key="18">
    <source>
        <dbReference type="EMBL" id="MFC3053313.1"/>
    </source>
</evidence>
<comment type="caution">
    <text evidence="18">The sequence shown here is derived from an EMBL/GenBank/DDBJ whole genome shotgun (WGS) entry which is preliminary data.</text>
</comment>
<dbReference type="InterPro" id="IPR012910">
    <property type="entry name" value="Plug_dom"/>
</dbReference>
<feature type="short sequence motif" description="TonB C-terminal box" evidence="13">
    <location>
        <begin position="711"/>
        <end position="728"/>
    </location>
</feature>
<dbReference type="InterPro" id="IPR036942">
    <property type="entry name" value="Beta-barrel_TonB_sf"/>
</dbReference>
<dbReference type="PANTHER" id="PTHR32552">
    <property type="entry name" value="FERRICHROME IRON RECEPTOR-RELATED"/>
    <property type="match status" value="1"/>
</dbReference>
<comment type="similarity">
    <text evidence="12 14">Belongs to the TonB-dependent receptor family.</text>
</comment>
<dbReference type="RefSeq" id="WP_194211491.1">
    <property type="nucleotide sequence ID" value="NZ_CP061205.1"/>
</dbReference>
<name>A0ABV7D7X0_9PROT</name>
<keyword evidence="7" id="KW-0408">Iron</keyword>
<keyword evidence="6 15" id="KW-0732">Signal</keyword>
<evidence type="ECO:0000256" key="8">
    <source>
        <dbReference type="ARBA" id="ARBA00023065"/>
    </source>
</evidence>
<dbReference type="Proteomes" id="UP001595444">
    <property type="component" value="Unassembled WGS sequence"/>
</dbReference>
<evidence type="ECO:0000259" key="16">
    <source>
        <dbReference type="Pfam" id="PF00593"/>
    </source>
</evidence>
<dbReference type="InterPro" id="IPR039426">
    <property type="entry name" value="TonB-dep_rcpt-like"/>
</dbReference>
<keyword evidence="2 12" id="KW-0813">Transport</keyword>
<dbReference type="PROSITE" id="PS01156">
    <property type="entry name" value="TONB_DEPENDENT_REC_2"/>
    <property type="match status" value="1"/>
</dbReference>
<keyword evidence="8" id="KW-0406">Ion transport</keyword>
<proteinExistence type="inferred from homology"/>
<protein>
    <submittedName>
        <fullName evidence="18">TonB-dependent receptor</fullName>
    </submittedName>
</protein>
<evidence type="ECO:0000256" key="11">
    <source>
        <dbReference type="ARBA" id="ARBA00023237"/>
    </source>
</evidence>
<evidence type="ECO:0000313" key="19">
    <source>
        <dbReference type="Proteomes" id="UP001595444"/>
    </source>
</evidence>
<feature type="domain" description="TonB-dependent receptor plug" evidence="17">
    <location>
        <begin position="50"/>
        <end position="160"/>
    </location>
</feature>
<evidence type="ECO:0000256" key="14">
    <source>
        <dbReference type="RuleBase" id="RU003357"/>
    </source>
</evidence>
<keyword evidence="4" id="KW-0410">Iron transport</keyword>
<dbReference type="SUPFAM" id="SSF56935">
    <property type="entry name" value="Porins"/>
    <property type="match status" value="1"/>
</dbReference>
<evidence type="ECO:0000256" key="7">
    <source>
        <dbReference type="ARBA" id="ARBA00023004"/>
    </source>
</evidence>
<keyword evidence="18" id="KW-0675">Receptor</keyword>
<evidence type="ECO:0000256" key="3">
    <source>
        <dbReference type="ARBA" id="ARBA00022452"/>
    </source>
</evidence>
<feature type="signal peptide" evidence="15">
    <location>
        <begin position="1"/>
        <end position="27"/>
    </location>
</feature>
<evidence type="ECO:0000256" key="12">
    <source>
        <dbReference type="PROSITE-ProRule" id="PRU01360"/>
    </source>
</evidence>
<reference evidence="19" key="1">
    <citation type="journal article" date="2019" name="Int. J. Syst. Evol. Microbiol.">
        <title>The Global Catalogue of Microorganisms (GCM) 10K type strain sequencing project: providing services to taxonomists for standard genome sequencing and annotation.</title>
        <authorList>
            <consortium name="The Broad Institute Genomics Platform"/>
            <consortium name="The Broad Institute Genome Sequencing Center for Infectious Disease"/>
            <person name="Wu L."/>
            <person name="Ma J."/>
        </authorList>
    </citation>
    <scope>NUCLEOTIDE SEQUENCE [LARGE SCALE GENOMIC DNA]</scope>
    <source>
        <strain evidence="19">KCTC 62164</strain>
    </source>
</reference>
<sequence length="728" mass="79449">MTKTLMTNITRLAFGCSALAFSGMAAAQDANTGKSLEEIIVTAQRRAQSLQDVPISVSTLQGDRVTQFSAGGEDIRLLSSRIAGLNAESSNGRVAPRFYLRGLGNTDFDLAASQPISVIMDDVVQENVVLKSFPLFDVERVEVLRGPQGTLFGRNTTAGIIKFDTKKPTEDSEAYVSASYGSLGTLTAESAMGGAISDKVLVRASALYQRRSDWIDNDFTGEDDALGGFEEMAARLQVLFRPTEDLEALVNVHARSYEGTAAVFRANIITTDERGLNENFDRDTVSYNDTHNNPQEYDSWGTSLKLTYNLSESATITSITAYETTNGSSLGDIDGGNPAGPGFIPFQSSTEDGIDDLDQFTQELRVAVDASEELFYQFGFYYFDASMDLRTRPFFVPDSIVSHSNETWAVFGQGSYNLTDKTTVTIGVRYTDDKKSADAFSGGLGVYLPTVETSDDNISWDVAVNHAYSDDFSVYARIASGFRAPTIQSRDVAFVGNPSTAKSETIMSYEAGFKALFADKRFRWNAAVFYYDVSDLQVSAVGGATNSVRLESLDEVIGWGFETDIEYQATDNFLITAGLGFAHTKINDHDIRVPACGSGACTPLDPTDSDGFLIIDGNPLPQAPNFTLNLTAEYTAPLADGELFIFTDWAMQGKTHMLLYQTVEFQTSGTFEGGVRAGYRWNDGQYEAALFGRNITNEANLKGVIDFNNNTGYVNEPRVWGVALKANF</sequence>
<evidence type="ECO:0000256" key="5">
    <source>
        <dbReference type="ARBA" id="ARBA00022692"/>
    </source>
</evidence>
<comment type="subcellular location">
    <subcellularLocation>
        <location evidence="1 12">Cell outer membrane</location>
        <topology evidence="1 12">Multi-pass membrane protein</topology>
    </subcellularLocation>
</comment>
<keyword evidence="10 12" id="KW-0472">Membrane</keyword>
<keyword evidence="5 12" id="KW-0812">Transmembrane</keyword>